<dbReference type="Proteomes" id="UP001464378">
    <property type="component" value="Unassembled WGS sequence"/>
</dbReference>
<proteinExistence type="predicted"/>
<dbReference type="Pfam" id="PF01418">
    <property type="entry name" value="HTH_6"/>
    <property type="match status" value="1"/>
</dbReference>
<reference evidence="6 7" key="1">
    <citation type="submission" date="2024-03" db="EMBL/GenBank/DDBJ databases">
        <title>Human intestinal bacterial collection.</title>
        <authorList>
            <person name="Pauvert C."/>
            <person name="Hitch T.C.A."/>
            <person name="Clavel T."/>
        </authorList>
    </citation>
    <scope>NUCLEOTIDE SEQUENCE [LARGE SCALE GENOMIC DNA]</scope>
    <source>
        <strain evidence="6 7">CLA-AP-H29</strain>
    </source>
</reference>
<dbReference type="PANTHER" id="PTHR30514:SF18">
    <property type="entry name" value="RPIR-FAMILY TRANSCRIPTIONAL REGULATOR"/>
    <property type="match status" value="1"/>
</dbReference>
<dbReference type="InterPro" id="IPR001347">
    <property type="entry name" value="SIS_dom"/>
</dbReference>
<dbReference type="RefSeq" id="WP_349230718.1">
    <property type="nucleotide sequence ID" value="NZ_JBBMFK010000001.1"/>
</dbReference>
<evidence type="ECO:0000259" key="5">
    <source>
        <dbReference type="PROSITE" id="PS51464"/>
    </source>
</evidence>
<protein>
    <submittedName>
        <fullName evidence="6">MurR/RpiR family transcriptional regulator</fullName>
    </submittedName>
</protein>
<feature type="domain" description="SIS" evidence="5">
    <location>
        <begin position="117"/>
        <end position="254"/>
    </location>
</feature>
<dbReference type="PANTHER" id="PTHR30514">
    <property type="entry name" value="GLUCOKINASE"/>
    <property type="match status" value="1"/>
</dbReference>
<dbReference type="Gene3D" id="3.40.50.10490">
    <property type="entry name" value="Glucose-6-phosphate isomerase like protein, domain 1"/>
    <property type="match status" value="1"/>
</dbReference>
<keyword evidence="3" id="KW-0804">Transcription</keyword>
<dbReference type="Pfam" id="PF01380">
    <property type="entry name" value="SIS"/>
    <property type="match status" value="1"/>
</dbReference>
<keyword evidence="7" id="KW-1185">Reference proteome</keyword>
<evidence type="ECO:0000313" key="7">
    <source>
        <dbReference type="Proteomes" id="UP001464378"/>
    </source>
</evidence>
<evidence type="ECO:0000256" key="1">
    <source>
        <dbReference type="ARBA" id="ARBA00023015"/>
    </source>
</evidence>
<dbReference type="SUPFAM" id="SSF46689">
    <property type="entry name" value="Homeodomain-like"/>
    <property type="match status" value="1"/>
</dbReference>
<comment type="caution">
    <text evidence="6">The sequence shown here is derived from an EMBL/GenBank/DDBJ whole genome shotgun (WGS) entry which is preliminary data.</text>
</comment>
<dbReference type="PROSITE" id="PS51071">
    <property type="entry name" value="HTH_RPIR"/>
    <property type="match status" value="1"/>
</dbReference>
<gene>
    <name evidence="6" type="ORF">WMO64_01025</name>
</gene>
<dbReference type="InterPro" id="IPR036388">
    <property type="entry name" value="WH-like_DNA-bd_sf"/>
</dbReference>
<evidence type="ECO:0000256" key="3">
    <source>
        <dbReference type="ARBA" id="ARBA00023163"/>
    </source>
</evidence>
<evidence type="ECO:0000313" key="6">
    <source>
        <dbReference type="EMBL" id="MEQ2442047.1"/>
    </source>
</evidence>
<dbReference type="InterPro" id="IPR035472">
    <property type="entry name" value="RpiR-like_SIS"/>
</dbReference>
<keyword evidence="1" id="KW-0805">Transcription regulation</keyword>
<dbReference type="InterPro" id="IPR047640">
    <property type="entry name" value="RpiR-like"/>
</dbReference>
<feature type="domain" description="HTH rpiR-type" evidence="4">
    <location>
        <begin position="1"/>
        <end position="75"/>
    </location>
</feature>
<dbReference type="Gene3D" id="1.10.10.10">
    <property type="entry name" value="Winged helix-like DNA-binding domain superfamily/Winged helix DNA-binding domain"/>
    <property type="match status" value="1"/>
</dbReference>
<dbReference type="PROSITE" id="PS51464">
    <property type="entry name" value="SIS"/>
    <property type="match status" value="1"/>
</dbReference>
<dbReference type="InterPro" id="IPR000281">
    <property type="entry name" value="HTH_RpiR"/>
</dbReference>
<dbReference type="InterPro" id="IPR009057">
    <property type="entry name" value="Homeodomain-like_sf"/>
</dbReference>
<dbReference type="SUPFAM" id="SSF53697">
    <property type="entry name" value="SIS domain"/>
    <property type="match status" value="1"/>
</dbReference>
<evidence type="ECO:0000259" key="4">
    <source>
        <dbReference type="PROSITE" id="PS51071"/>
    </source>
</evidence>
<sequence>MDLHLPTPAGELTRAEQKILDYINTNTDAFLFSSIGQLAQRLELSDATVSRFARHVGCRDFKALKSLVLEQSPGPAVKLTATLSQGDHFSPQAWLERQRAYLEKTIQQLSTGEFDRAVEALCSARRVFLHGKNASASMAQLLHFRLRRLGLQVSLLPSGGSELLEGLAQAAENDLVVLFSFSKLSREGRILLEHSRSAGYRTLAFVGRTCLPAEERADISLFAYRGTEKEYHSMVAPAALLDALAVAVAERLGDEGTQRLQSLHRMKKDYFPDG</sequence>
<keyword evidence="2" id="KW-0238">DNA-binding</keyword>
<accession>A0ABV1E430</accession>
<dbReference type="EMBL" id="JBBMFK010000001">
    <property type="protein sequence ID" value="MEQ2442047.1"/>
    <property type="molecule type" value="Genomic_DNA"/>
</dbReference>
<organism evidence="6 7">
    <name type="scientific">Pseudoflavonifractor intestinihominis</name>
    <dbReference type="NCBI Taxonomy" id="3133171"/>
    <lineage>
        <taxon>Bacteria</taxon>
        <taxon>Bacillati</taxon>
        <taxon>Bacillota</taxon>
        <taxon>Clostridia</taxon>
        <taxon>Eubacteriales</taxon>
        <taxon>Oscillospiraceae</taxon>
        <taxon>Pseudoflavonifractor</taxon>
    </lineage>
</organism>
<dbReference type="CDD" id="cd05013">
    <property type="entry name" value="SIS_RpiR"/>
    <property type="match status" value="1"/>
</dbReference>
<dbReference type="InterPro" id="IPR046348">
    <property type="entry name" value="SIS_dom_sf"/>
</dbReference>
<evidence type="ECO:0000256" key="2">
    <source>
        <dbReference type="ARBA" id="ARBA00023125"/>
    </source>
</evidence>
<name>A0ABV1E430_9FIRM</name>